<dbReference type="Proteomes" id="UP001139171">
    <property type="component" value="Unassembled WGS sequence"/>
</dbReference>
<feature type="transmembrane region" description="Helical" evidence="1">
    <location>
        <begin position="49"/>
        <end position="72"/>
    </location>
</feature>
<sequence>MVGHDQRCYTMSLTAGYPFRYRQICIITIVTAAFALGIAPWLLSQTFSIFGIPVFPTLSALLVLGGIVWLAWRL</sequence>
<gene>
    <name evidence="2" type="ORF">LPW36_15550</name>
</gene>
<comment type="caution">
    <text evidence="2">The sequence shown here is derived from an EMBL/GenBank/DDBJ whole genome shotgun (WGS) entry which is preliminary data.</text>
</comment>
<keyword evidence="1" id="KW-0812">Transmembrane</keyword>
<feature type="transmembrane region" description="Helical" evidence="1">
    <location>
        <begin position="21"/>
        <end position="43"/>
    </location>
</feature>
<dbReference type="RefSeq" id="WP_230611145.1">
    <property type="nucleotide sequence ID" value="NZ_JAJNAG010000051.1"/>
</dbReference>
<evidence type="ECO:0000313" key="2">
    <source>
        <dbReference type="EMBL" id="MCD1127391.1"/>
    </source>
</evidence>
<accession>A0A9X1MXG4</accession>
<keyword evidence="3" id="KW-1185">Reference proteome</keyword>
<evidence type="ECO:0000256" key="1">
    <source>
        <dbReference type="SAM" id="Phobius"/>
    </source>
</evidence>
<protein>
    <submittedName>
        <fullName evidence="2">Uncharacterized protein</fullName>
    </submittedName>
</protein>
<evidence type="ECO:0000313" key="3">
    <source>
        <dbReference type="Proteomes" id="UP001139171"/>
    </source>
</evidence>
<name>A0A9X1MXG4_9GAMM</name>
<dbReference type="AlphaFoldDB" id="A0A9X1MXG4"/>
<reference evidence="2" key="1">
    <citation type="submission" date="2021-11" db="EMBL/GenBank/DDBJ databases">
        <title>Jinshanibacter sp. isolated from one year old Eriocheir sinensis.</title>
        <authorList>
            <person name="Li J.-Y."/>
            <person name="He W."/>
            <person name="Gao T.-H."/>
        </authorList>
    </citation>
    <scope>NUCLEOTIDE SEQUENCE</scope>
    <source>
        <strain evidence="2">LJY008</strain>
    </source>
</reference>
<keyword evidence="1" id="KW-1133">Transmembrane helix</keyword>
<keyword evidence="1" id="KW-0472">Membrane</keyword>
<organism evidence="2 3">
    <name type="scientific">Limnobaculum eriocheiris</name>
    <dbReference type="NCBI Taxonomy" id="2897391"/>
    <lineage>
        <taxon>Bacteria</taxon>
        <taxon>Pseudomonadati</taxon>
        <taxon>Pseudomonadota</taxon>
        <taxon>Gammaproteobacteria</taxon>
        <taxon>Enterobacterales</taxon>
        <taxon>Budviciaceae</taxon>
        <taxon>Limnobaculum</taxon>
    </lineage>
</organism>
<proteinExistence type="predicted"/>
<dbReference type="EMBL" id="JAJNAG010000051">
    <property type="protein sequence ID" value="MCD1127391.1"/>
    <property type="molecule type" value="Genomic_DNA"/>
</dbReference>